<name>A0A9W6EVV8_9FLAO</name>
<protein>
    <submittedName>
        <fullName evidence="1">Uncharacterized protein</fullName>
    </submittedName>
</protein>
<reference evidence="1" key="1">
    <citation type="submission" date="2022-07" db="EMBL/GenBank/DDBJ databases">
        <title>Taxonomy of Novel Oxalotrophic and Methylotrophic Bacteria.</title>
        <authorList>
            <person name="Sahin N."/>
            <person name="Tani A."/>
        </authorList>
    </citation>
    <scope>NUCLEOTIDE SEQUENCE</scope>
    <source>
        <strain evidence="1">AM327</strain>
    </source>
</reference>
<evidence type="ECO:0000313" key="2">
    <source>
        <dbReference type="Proteomes" id="UP001143545"/>
    </source>
</evidence>
<sequence length="101" mass="11840">MAKVHKIVLSLIVLIALGVTLVLLRESAKILWVTHEYIILSHFKNEKKIALNNIKGYRLTKYYICIYPTIVEEMEVLQIPKSFLKYNPDFVQWIKLNVPKV</sequence>
<dbReference type="EMBL" id="BRVP01000013">
    <property type="protein sequence ID" value="GLB53002.1"/>
    <property type="molecule type" value="Genomic_DNA"/>
</dbReference>
<dbReference type="Proteomes" id="UP001143545">
    <property type="component" value="Unassembled WGS sequence"/>
</dbReference>
<comment type="caution">
    <text evidence="1">The sequence shown here is derived from an EMBL/GenBank/DDBJ whole genome shotgun (WGS) entry which is preliminary data.</text>
</comment>
<proteinExistence type="predicted"/>
<gene>
    <name evidence="1" type="ORF">NBRC110019_20420</name>
</gene>
<keyword evidence="2" id="KW-1185">Reference proteome</keyword>
<organism evidence="1 2">
    <name type="scientific">Neptunitalea chrysea</name>
    <dbReference type="NCBI Taxonomy" id="1647581"/>
    <lineage>
        <taxon>Bacteria</taxon>
        <taxon>Pseudomonadati</taxon>
        <taxon>Bacteroidota</taxon>
        <taxon>Flavobacteriia</taxon>
        <taxon>Flavobacteriales</taxon>
        <taxon>Flavobacteriaceae</taxon>
        <taxon>Neptunitalea</taxon>
    </lineage>
</organism>
<evidence type="ECO:0000313" key="1">
    <source>
        <dbReference type="EMBL" id="GLB53002.1"/>
    </source>
</evidence>
<accession>A0A9W6EVV8</accession>
<dbReference type="AlphaFoldDB" id="A0A9W6EVV8"/>